<reference evidence="2" key="1">
    <citation type="submission" date="2018-01" db="EMBL/GenBank/DDBJ databases">
        <title>Complete genome of Tamlana sp. UJ94.</title>
        <authorList>
            <person name="Jung J."/>
            <person name="Chung D."/>
            <person name="Bae S.S."/>
            <person name="Baek K."/>
        </authorList>
    </citation>
    <scope>NUCLEOTIDE SEQUENCE [LARGE SCALE GENOMIC DNA]</scope>
    <source>
        <strain evidence="2">UJ94</strain>
    </source>
</reference>
<dbReference type="EMBL" id="CP025938">
    <property type="protein sequence ID" value="AUS04383.1"/>
    <property type="molecule type" value="Genomic_DNA"/>
</dbReference>
<evidence type="ECO:0000313" key="2">
    <source>
        <dbReference type="Proteomes" id="UP000236592"/>
    </source>
</evidence>
<accession>A0A2I7SEQ3</accession>
<proteinExistence type="predicted"/>
<organism evidence="1 2">
    <name type="scientific">Pseudotamlana carrageenivorans</name>
    <dbReference type="NCBI Taxonomy" id="2069432"/>
    <lineage>
        <taxon>Bacteria</taxon>
        <taxon>Pseudomonadati</taxon>
        <taxon>Bacteroidota</taxon>
        <taxon>Flavobacteriia</taxon>
        <taxon>Flavobacteriales</taxon>
        <taxon>Flavobacteriaceae</taxon>
        <taxon>Pseudotamlana</taxon>
    </lineage>
</organism>
<keyword evidence="2" id="KW-1185">Reference proteome</keyword>
<dbReference type="KEGG" id="taj:C1A40_02350"/>
<sequence>MANVKYQRLEVKYPIGTTAGTKRDNEITLDPEMDRVVGVAMYPISDGGVTAIRLGLRDSSGEIQEPTHEDDFIDKGFGGYYERKKPLDVEARGRKMYVSVEIPADLTAELAFDLVFVLKND</sequence>
<protein>
    <submittedName>
        <fullName evidence="1">Uncharacterized protein</fullName>
    </submittedName>
</protein>
<name>A0A2I7SEQ3_9FLAO</name>
<dbReference type="RefSeq" id="WP_102994493.1">
    <property type="nucleotide sequence ID" value="NZ_CP025938.1"/>
</dbReference>
<dbReference type="AlphaFoldDB" id="A0A2I7SEQ3"/>
<gene>
    <name evidence="1" type="ORF">C1A40_02350</name>
</gene>
<dbReference type="OrthoDB" id="989357at2"/>
<evidence type="ECO:0000313" key="1">
    <source>
        <dbReference type="EMBL" id="AUS04383.1"/>
    </source>
</evidence>
<dbReference type="Proteomes" id="UP000236592">
    <property type="component" value="Chromosome"/>
</dbReference>